<keyword evidence="2" id="KW-1185">Reference proteome</keyword>
<dbReference type="InterPro" id="IPR007485">
    <property type="entry name" value="LPS_assembly_LptE"/>
</dbReference>
<dbReference type="Proteomes" id="UP000198703">
    <property type="component" value="Unassembled WGS sequence"/>
</dbReference>
<organism evidence="1 2">
    <name type="scientific">Rubrimonas cliftonensis</name>
    <dbReference type="NCBI Taxonomy" id="89524"/>
    <lineage>
        <taxon>Bacteria</taxon>
        <taxon>Pseudomonadati</taxon>
        <taxon>Pseudomonadota</taxon>
        <taxon>Alphaproteobacteria</taxon>
        <taxon>Rhodobacterales</taxon>
        <taxon>Paracoccaceae</taxon>
        <taxon>Rubrimonas</taxon>
    </lineage>
</organism>
<proteinExistence type="predicted"/>
<dbReference type="Gene3D" id="3.30.160.150">
    <property type="entry name" value="Lipoprotein like domain"/>
    <property type="match status" value="1"/>
</dbReference>
<evidence type="ECO:0000313" key="2">
    <source>
        <dbReference type="Proteomes" id="UP000198703"/>
    </source>
</evidence>
<dbReference type="Pfam" id="PF04390">
    <property type="entry name" value="LptE"/>
    <property type="match status" value="1"/>
</dbReference>
<reference evidence="1 2" key="1">
    <citation type="submission" date="2016-10" db="EMBL/GenBank/DDBJ databases">
        <authorList>
            <person name="de Groot N.N."/>
        </authorList>
    </citation>
    <scope>NUCLEOTIDE SEQUENCE [LARGE SCALE GENOMIC DNA]</scope>
    <source>
        <strain evidence="1 2">DSM 15345</strain>
    </source>
</reference>
<dbReference type="AlphaFoldDB" id="A0A1H4EE22"/>
<accession>A0A1H4EE22</accession>
<gene>
    <name evidence="1" type="ORF">SAMN05444370_11361</name>
</gene>
<dbReference type="OrthoDB" id="7629596at2"/>
<keyword evidence="1" id="KW-0449">Lipoprotein</keyword>
<protein>
    <submittedName>
        <fullName evidence="1">LPS-assembly lipoprotein</fullName>
    </submittedName>
</protein>
<sequence length="165" mass="17865">MSSSEMRRRALIASVVALSLGPSCGFTPLHGEASEGLRGRVALENSRSRVDFAYRERLGRRLGEASGDAEYTLSTEIAIEEIGLAITPDDATTRYDVTGRARYVLRRRGDGAEIAKGEARSATAYSTLASPYATRIAERDARRRVAVDLADRVFTQLAAARLDAG</sequence>
<dbReference type="EMBL" id="FNQM01000013">
    <property type="protein sequence ID" value="SEA83049.1"/>
    <property type="molecule type" value="Genomic_DNA"/>
</dbReference>
<dbReference type="GO" id="GO:0019867">
    <property type="term" value="C:outer membrane"/>
    <property type="evidence" value="ECO:0007669"/>
    <property type="project" value="InterPro"/>
</dbReference>
<name>A0A1H4EE22_9RHOB</name>
<dbReference type="STRING" id="89524.SAMN05444370_11361"/>
<evidence type="ECO:0000313" key="1">
    <source>
        <dbReference type="EMBL" id="SEA83049.1"/>
    </source>
</evidence>
<dbReference type="GO" id="GO:0043165">
    <property type="term" value="P:Gram-negative-bacterium-type cell outer membrane assembly"/>
    <property type="evidence" value="ECO:0007669"/>
    <property type="project" value="InterPro"/>
</dbReference>